<dbReference type="Gene3D" id="1.10.150.60">
    <property type="entry name" value="ARID DNA-binding domain"/>
    <property type="match status" value="1"/>
</dbReference>
<dbReference type="Pfam" id="PF01388">
    <property type="entry name" value="ARID"/>
    <property type="match status" value="1"/>
</dbReference>
<organism evidence="5 6">
    <name type="scientific">Kalanchoe fedtschenkoi</name>
    <name type="common">Lavender scallops</name>
    <name type="synonym">South American air plant</name>
    <dbReference type="NCBI Taxonomy" id="63787"/>
    <lineage>
        <taxon>Eukaryota</taxon>
        <taxon>Viridiplantae</taxon>
        <taxon>Streptophyta</taxon>
        <taxon>Embryophyta</taxon>
        <taxon>Tracheophyta</taxon>
        <taxon>Spermatophyta</taxon>
        <taxon>Magnoliopsida</taxon>
        <taxon>eudicotyledons</taxon>
        <taxon>Gunneridae</taxon>
        <taxon>Pentapetalae</taxon>
        <taxon>Saxifragales</taxon>
        <taxon>Crassulaceae</taxon>
        <taxon>Kalanchoe</taxon>
    </lineage>
</organism>
<dbReference type="InterPro" id="IPR000949">
    <property type="entry name" value="ELM2_dom"/>
</dbReference>
<dbReference type="OMA" id="IFPMDCK"/>
<keyword evidence="6" id="KW-1185">Reference proteome</keyword>
<evidence type="ECO:0000313" key="5">
    <source>
        <dbReference type="EnsemblPlants" id="Kaladp0055s0374.1.v1.1"/>
    </source>
</evidence>
<accession>A0A7N0U624</accession>
<dbReference type="SMART" id="SM00501">
    <property type="entry name" value="BRIGHT"/>
    <property type="match status" value="1"/>
</dbReference>
<evidence type="ECO:0000259" key="3">
    <source>
        <dbReference type="PROSITE" id="PS51011"/>
    </source>
</evidence>
<sequence>MEACQNVSRRDRRKAIGRHEKDVVEMRGLFDQINLILCRDLIGGAGGDGVVEAFPPVLSDGRVVDLFELYEAVRARGGCARVCKKGWWHCVAAELDLSDCFKRSLRPIYMKYLDELDRRVHEANKTEVAKGADKNPDLLSSNVVEAESKVDAFGVVRRRKEGGVAQVESEGGDSELDSMIKEFARKLSRLRKKKLPQGGGQKNQKKKKNSRDNDEKSVKSKTVCASTEPGHRKRKRESVHGLLKWVTRVAKNPMKYAAEVHNRSKGYYAESLSARQALSVKRTDGSKEKSPSQKKMRFYYDDETSLVSKSPGILRSSKRVSSMAKSFSEGGTDKPADPENLSYLRLARGIELEVENLKASSKPDHPMEEAVKTVSSSAPDKTDACWIDNIEVERRISVGQDHQAEVPEWTGVVTESDSKWLGTRMWPPEKGVRDALVEIETPDSCRCQVPGSVTCARLHVAEKRLALKRELGSVFYEWKFDQMGEEVSLKWTDGEEFRFAQLARRNPTPEGRCFWDFTSRFLRRKTRRMLISYYFNVHVLRRRSYQNRVTPTEIDSDDDDSEFGLLGGVFGEEATSVLDSITAGAGAAAV</sequence>
<evidence type="ECO:0000313" key="6">
    <source>
        <dbReference type="Proteomes" id="UP000594263"/>
    </source>
</evidence>
<name>A0A7N0U624_KALFE</name>
<feature type="region of interest" description="Disordered" evidence="2">
    <location>
        <begin position="190"/>
        <end position="237"/>
    </location>
</feature>
<dbReference type="PROSITE" id="PS51011">
    <property type="entry name" value="ARID"/>
    <property type="match status" value="1"/>
</dbReference>
<dbReference type="SUPFAM" id="SSF46774">
    <property type="entry name" value="ARID-like"/>
    <property type="match status" value="1"/>
</dbReference>
<dbReference type="PANTHER" id="PTHR46410:SF1">
    <property type="entry name" value="AT-RICH INTERACTIVE DOMAIN-CONTAINING PROTEIN 1"/>
    <property type="match status" value="1"/>
</dbReference>
<evidence type="ECO:0008006" key="7">
    <source>
        <dbReference type="Google" id="ProtNLM"/>
    </source>
</evidence>
<dbReference type="InterPro" id="IPR001606">
    <property type="entry name" value="ARID_dom"/>
</dbReference>
<proteinExistence type="predicted"/>
<keyword evidence="1" id="KW-0539">Nucleus</keyword>
<reference evidence="5" key="1">
    <citation type="submission" date="2021-01" db="UniProtKB">
        <authorList>
            <consortium name="EnsemblPlants"/>
        </authorList>
    </citation>
    <scope>IDENTIFICATION</scope>
</reference>
<dbReference type="CDD" id="cd16100">
    <property type="entry name" value="ARID"/>
    <property type="match status" value="1"/>
</dbReference>
<dbReference type="PROSITE" id="PS51156">
    <property type="entry name" value="ELM2"/>
    <property type="match status" value="1"/>
</dbReference>
<evidence type="ECO:0000259" key="4">
    <source>
        <dbReference type="PROSITE" id="PS51156"/>
    </source>
</evidence>
<dbReference type="PANTHER" id="PTHR46410">
    <property type="entry name" value="AT-RICH INTERACTIVE DOMAIN-CONTAINING PROTEIN 2"/>
    <property type="match status" value="1"/>
</dbReference>
<dbReference type="GO" id="GO:0003677">
    <property type="term" value="F:DNA binding"/>
    <property type="evidence" value="ECO:0007669"/>
    <property type="project" value="InterPro"/>
</dbReference>
<dbReference type="Gramene" id="Kaladp0055s0374.1.v1.1">
    <property type="protein sequence ID" value="Kaladp0055s0374.1.v1.1"/>
    <property type="gene ID" value="Kaladp0055s0374.v1.1"/>
</dbReference>
<dbReference type="EnsemblPlants" id="Kaladp0055s0374.1.v1.1">
    <property type="protein sequence ID" value="Kaladp0055s0374.1.v1.1"/>
    <property type="gene ID" value="Kaladp0055s0374.v1.1"/>
</dbReference>
<feature type="domain" description="ELM2" evidence="4">
    <location>
        <begin position="394"/>
        <end position="439"/>
    </location>
</feature>
<evidence type="ECO:0000256" key="2">
    <source>
        <dbReference type="SAM" id="MobiDB-lite"/>
    </source>
</evidence>
<protein>
    <recommendedName>
        <fullName evidence="7">ARID domain-containing protein</fullName>
    </recommendedName>
</protein>
<dbReference type="SMART" id="SM01014">
    <property type="entry name" value="ARID"/>
    <property type="match status" value="1"/>
</dbReference>
<evidence type="ECO:0000256" key="1">
    <source>
        <dbReference type="ARBA" id="ARBA00023242"/>
    </source>
</evidence>
<dbReference type="AlphaFoldDB" id="A0A7N0U624"/>
<dbReference type="InterPro" id="IPR036431">
    <property type="entry name" value="ARID_dom_sf"/>
</dbReference>
<feature type="domain" description="ARID" evidence="3">
    <location>
        <begin position="31"/>
        <end position="121"/>
    </location>
</feature>
<dbReference type="Proteomes" id="UP000594263">
    <property type="component" value="Unplaced"/>
</dbReference>